<proteinExistence type="predicted"/>
<comment type="caution">
    <text evidence="2">The sequence shown here is derived from an EMBL/GenBank/DDBJ whole genome shotgun (WGS) entry which is preliminary data.</text>
</comment>
<protein>
    <submittedName>
        <fullName evidence="2">Uncharacterized protein</fullName>
    </submittedName>
</protein>
<dbReference type="Proteomes" id="UP001331761">
    <property type="component" value="Unassembled WGS sequence"/>
</dbReference>
<evidence type="ECO:0000313" key="3">
    <source>
        <dbReference type="Proteomes" id="UP001331761"/>
    </source>
</evidence>
<evidence type="ECO:0000256" key="1">
    <source>
        <dbReference type="SAM" id="MobiDB-lite"/>
    </source>
</evidence>
<accession>A0AAN8FNQ2</accession>
<name>A0AAN8FNQ2_TRICO</name>
<dbReference type="AlphaFoldDB" id="A0AAN8FNQ2"/>
<reference evidence="2 3" key="1">
    <citation type="submission" date="2019-10" db="EMBL/GenBank/DDBJ databases">
        <title>Assembly and Annotation for the nematode Trichostrongylus colubriformis.</title>
        <authorList>
            <person name="Martin J."/>
        </authorList>
    </citation>
    <scope>NUCLEOTIDE SEQUENCE [LARGE SCALE GENOMIC DNA]</scope>
    <source>
        <strain evidence="2">G859</strain>
        <tissue evidence="2">Whole worm</tissue>
    </source>
</reference>
<sequence>DSPFDSGTDSAGSEAFDPDSPTALSEEIRINFSTNSTVLEDPKLEQV</sequence>
<evidence type="ECO:0000313" key="2">
    <source>
        <dbReference type="EMBL" id="KAK5982222.1"/>
    </source>
</evidence>
<feature type="region of interest" description="Disordered" evidence="1">
    <location>
        <begin position="1"/>
        <end position="25"/>
    </location>
</feature>
<organism evidence="2 3">
    <name type="scientific">Trichostrongylus colubriformis</name>
    <name type="common">Black scour worm</name>
    <dbReference type="NCBI Taxonomy" id="6319"/>
    <lineage>
        <taxon>Eukaryota</taxon>
        <taxon>Metazoa</taxon>
        <taxon>Ecdysozoa</taxon>
        <taxon>Nematoda</taxon>
        <taxon>Chromadorea</taxon>
        <taxon>Rhabditida</taxon>
        <taxon>Rhabditina</taxon>
        <taxon>Rhabditomorpha</taxon>
        <taxon>Strongyloidea</taxon>
        <taxon>Trichostrongylidae</taxon>
        <taxon>Trichostrongylus</taxon>
    </lineage>
</organism>
<feature type="non-terminal residue" evidence="2">
    <location>
        <position position="1"/>
    </location>
</feature>
<dbReference type="EMBL" id="WIXE01005393">
    <property type="protein sequence ID" value="KAK5982222.1"/>
    <property type="molecule type" value="Genomic_DNA"/>
</dbReference>
<keyword evidence="3" id="KW-1185">Reference proteome</keyword>
<feature type="compositionally biased region" description="Polar residues" evidence="1">
    <location>
        <begin position="1"/>
        <end position="11"/>
    </location>
</feature>
<gene>
    <name evidence="2" type="ORF">GCK32_022715</name>
</gene>